<proteinExistence type="predicted"/>
<protein>
    <submittedName>
        <fullName evidence="2">Uncharacterized protein</fullName>
    </submittedName>
</protein>
<accession>A0A229RSC6</accession>
<feature type="compositionally biased region" description="Acidic residues" evidence="1">
    <location>
        <begin position="1346"/>
        <end position="1363"/>
    </location>
</feature>
<feature type="region of interest" description="Disordered" evidence="1">
    <location>
        <begin position="1312"/>
        <end position="1426"/>
    </location>
</feature>
<dbReference type="RefSeq" id="WP_093937302.1">
    <property type="nucleotide sequence ID" value="NZ_NMQT01000109.1"/>
</dbReference>
<evidence type="ECO:0000313" key="2">
    <source>
        <dbReference type="EMBL" id="OXM49556.1"/>
    </source>
</evidence>
<organism evidence="2 3">
    <name type="scientific">Amycolatopsis thailandensis</name>
    <dbReference type="NCBI Taxonomy" id="589330"/>
    <lineage>
        <taxon>Bacteria</taxon>
        <taxon>Bacillati</taxon>
        <taxon>Actinomycetota</taxon>
        <taxon>Actinomycetes</taxon>
        <taxon>Pseudonocardiales</taxon>
        <taxon>Pseudonocardiaceae</taxon>
        <taxon>Amycolatopsis</taxon>
    </lineage>
</organism>
<feature type="compositionally biased region" description="Basic and acidic residues" evidence="1">
    <location>
        <begin position="1369"/>
        <end position="1389"/>
    </location>
</feature>
<name>A0A229RSC6_9PSEU</name>
<reference evidence="2 3" key="1">
    <citation type="submission" date="2017-07" db="EMBL/GenBank/DDBJ databases">
        <title>Amycolatopsis thailandensis Genome sequencing and assembly.</title>
        <authorList>
            <person name="Kaur N."/>
            <person name="Mayilraj S."/>
        </authorList>
    </citation>
    <scope>NUCLEOTIDE SEQUENCE [LARGE SCALE GENOMIC DNA]</scope>
    <source>
        <strain evidence="2 3">JCM 16380</strain>
    </source>
</reference>
<feature type="compositionally biased region" description="Basic and acidic residues" evidence="1">
    <location>
        <begin position="1312"/>
        <end position="1334"/>
    </location>
</feature>
<feature type="region of interest" description="Disordered" evidence="1">
    <location>
        <begin position="992"/>
        <end position="1022"/>
    </location>
</feature>
<comment type="caution">
    <text evidence="2">The sequence shown here is derived from an EMBL/GenBank/DDBJ whole genome shotgun (WGS) entry which is preliminary data.</text>
</comment>
<feature type="compositionally biased region" description="Basic and acidic residues" evidence="1">
    <location>
        <begin position="1399"/>
        <end position="1408"/>
    </location>
</feature>
<evidence type="ECO:0000256" key="1">
    <source>
        <dbReference type="SAM" id="MobiDB-lite"/>
    </source>
</evidence>
<feature type="compositionally biased region" description="Basic and acidic residues" evidence="1">
    <location>
        <begin position="1011"/>
        <end position="1022"/>
    </location>
</feature>
<evidence type="ECO:0000313" key="3">
    <source>
        <dbReference type="Proteomes" id="UP000215223"/>
    </source>
</evidence>
<gene>
    <name evidence="2" type="ORF">CFP71_29875</name>
</gene>
<sequence length="1426" mass="151683">MSENLIWRSKTERARGFEELRTSARQSLHVHRMWRREHDERAIRERVRLTPPLGKCAAGVFEQLTGAGMPEDDAATVAAETAASVALRHQAGAPEQADAVLAASAALADQVARGADQATAVADFREAIVGWRGDESAAPLARPVLVTFDDGTVIPDGVEVVPGIRETGARHRLAAPAVEVGIDAYLTARNEGLEYDDAMDRVPSGPGVRDAVAWFADNTELHGDDIDTARANAVAEVVAEAAIGQFQSLRGTGMDTDQAVATAAGGDPVALHAIGGFIARVRDGFDENIADPDAWSAATAAVRHGENYRGSTPKGLPLDGFDEARQHAHAALDAHTSGDQAPGHDELGGLGADAVRRYEWLTRHGMDHADAAWRATTDAAAHHAQTRVNEGFAAIDAAEAVVHGAVAALDFTRDTTFDADDEDVSDEPVPVMNEAEQLTLDHNHEVAGSAIDLFDKVRRYGRDENDARADVLDNVAEQDRPVAEAALNLYRDYLAHGHDQHIAADSAVEIAADPTTTSAAKATAAADGYAAHDVLDGTGETTEQLRQREIADATMRSYLTWQQEGVPPQEIAHRLERVSPIGAKAVSDYEQLLTIGYDPDEARAIAADTAAQDPIPTNGIVAAERFTADPEVVVIDPDELMPAGEALRNYEVAEDAVGRFAQLRAEGWDDDAAHGRAVEASDDDPRLANAAVLAYRGHLAAGHDHEAARSTAVSDTAAEFTSRISAEQAGQVRAALARPADAAEFAAVHDTGEESTVDTNNPGISAQAAAAATRRRNDEELYQSQVEQRYQALISDGVDMVTALRRAEDEVRELWQVEPWSEVMPRGTRDAADATAETVSESTTVTTFSPGNVVRSGTTGDLATVTGDAVMGDLVPEREPESASWIARNLPARDSLPRMDLRAAIEMVTEHSRVEDDSPTLTARDAAAAARELTTEDIYGGVDDHATRAAYLTVLNAVDADIDHVIGEVEDTDVVLDRVDQVLATEGADRLRTPAASVERNPGEPANRAVPAEHHATRTPGELRDEDATAFWAGVRERYEALIADGVDENAAADRAWHDTCARRGIDPASTVSTAQPDESGVDPAIGEPDVDDTGIAYEFPESSVPERDPESRGWIARNLMYQEQSASLPQPDHRAAAEDTATDGQVTEPSTPDTTSGTTGTRDAGPVTRDEITDRFAALRADGVDPASAARQAAAGSGAADQVVARFERMLGTGAPPDLAFGAAVKAEVRDPILAEAAVTRGRVIEAEVAAETEAAAAAPGNKADAVADALGAYASWVDSGADRRQALQSTGFNGNQDMLATAAKLFEHYREQGESTSDARAHATAEAIERHTAKPPAKRRAADDTEDADATEDVESDEDAEPPLADRVAECERAVEDVEDAARRGESTEDVDEDTERAERCARWNAEDQTDEDAAGAGDEWGQG</sequence>
<dbReference type="Proteomes" id="UP000215223">
    <property type="component" value="Unassembled WGS sequence"/>
</dbReference>
<dbReference type="EMBL" id="NMQT01000109">
    <property type="protein sequence ID" value="OXM49556.1"/>
    <property type="molecule type" value="Genomic_DNA"/>
</dbReference>
<feature type="region of interest" description="Disordered" evidence="1">
    <location>
        <begin position="1126"/>
        <end position="1170"/>
    </location>
</feature>
<keyword evidence="3" id="KW-1185">Reference proteome</keyword>
<feature type="region of interest" description="Disordered" evidence="1">
    <location>
        <begin position="1067"/>
        <end position="1110"/>
    </location>
</feature>
<feature type="compositionally biased region" description="Low complexity" evidence="1">
    <location>
        <begin position="1148"/>
        <end position="1162"/>
    </location>
</feature>